<sequence>MWLFGAQLEVESGFYADGIKIGLAFSPPGGYLGKAGKACAETINGGWSNEVLFGGRSAYFGGNSSTLGINITSESGDIDVTKVYLWKGRSWVIFPQAMIFENPQIWYKGELISGRLINSRQLFFDLELDTSAAIEWRGIHDALGGPFGEHHEMEFLFLRNHYEVLDGNRFRYFWHQEWENVFSNDSGLILQHFGRHTDFYFREALAKSEEREFDLAFVKYGDTLSLPDFSIIRDEKRPLVREVVCLDEHLLLVKFSEPIQLPAHFSVFALKGNTVLHIEKERSDQLLVKFQNAFPSEDPQVLEIRNIRDLAGNTLYGTKKVDFVFDFFPPNLIQLNWIQPDSVHLVFHEAVTEFKVEGKSLIFPEYPSMVGMEVGPDSRISYLAVDGKGNQRVQTLNLQPSVYGAFHFQSPSRGIVPIFEDTSEVNIQTIPPFQFIRKDEGELVLDFNTPFTSGDSIHIFYGADLEFVHIFEEGVKEVVRKDLGLIELVFDKAVQAKGEYYVNGMLVKKLLFNSEQDALSLLLEDEFWFKDSLHFRFENEKTVSGFLLPSFERTLYMDQTPPEVDSLYWQNSNSFTIAFTESIEDPTDLMASFVIADQPATGWEWQENTLTIHIKEEVIQDSLTLVFPPFSDLNGNLLTIGEMVIPAPKRIAKHAILINEVMPDPLEGPEFVELYNASDQEVPLHFMTLEDDRGRMNLPYGFLAPHHYYLLDDLMGISLNNTEDRLSLSSNGIDIHKMWYEEALFGLEKGHSLELVDQDMACKVVGNWKNSDAEGGSPGEENSQKGKFVEGSVLPKIVNIWAWERFIQVFFNQEIDSVSIEWPQNMMVASTFKGPHFWRFDFEEELAPGQKLLLIQRYLSACDFEDSNPRELYVQVAKPPEAGDIQVNEVLFDPYPEMEDFIELKNFRNCPLVLHDCYWRNESSALLSKDPLILEAGEVLALTEDSSALHSVYPSMEKENVFVVNALPSLPNDGASFRLENNAGVLLDECIIDAGSHHPILNEVEGVSLLRVGRDGLNKSAWVSCSEQVGFASPGLDHGGWEKTGTSVEVEAVPELLEVGSQWGRNEMRIRLKSAQLPSKADIAVFDFYGRKVIDLASNYVLAPDNEFVWYGQQENGNFLPAGHYLIWVEVTAEEQKSSVAKLTVAIVHE</sequence>
<dbReference type="Proteomes" id="UP001310022">
    <property type="component" value="Unassembled WGS sequence"/>
</dbReference>
<proteinExistence type="predicted"/>
<keyword evidence="2" id="KW-1185">Reference proteome</keyword>
<accession>A0AAN4VYL3</accession>
<organism evidence="1 2">
    <name type="scientific">Persicobacter diffluens</name>
    <dbReference type="NCBI Taxonomy" id="981"/>
    <lineage>
        <taxon>Bacteria</taxon>
        <taxon>Pseudomonadati</taxon>
        <taxon>Bacteroidota</taxon>
        <taxon>Cytophagia</taxon>
        <taxon>Cytophagales</taxon>
        <taxon>Persicobacteraceae</taxon>
        <taxon>Persicobacter</taxon>
    </lineage>
</organism>
<dbReference type="EMBL" id="BQKE01000001">
    <property type="protein sequence ID" value="GJM62138.1"/>
    <property type="molecule type" value="Genomic_DNA"/>
</dbReference>
<dbReference type="InterPro" id="IPR036415">
    <property type="entry name" value="Lamin_tail_dom_sf"/>
</dbReference>
<comment type="caution">
    <text evidence="1">The sequence shown here is derived from an EMBL/GenBank/DDBJ whole genome shotgun (WGS) entry which is preliminary data.</text>
</comment>
<dbReference type="RefSeq" id="WP_338237490.1">
    <property type="nucleotide sequence ID" value="NZ_BQKE01000001.1"/>
</dbReference>
<name>A0AAN4VYL3_9BACT</name>
<gene>
    <name evidence="1" type="ORF">PEDI_26900</name>
</gene>
<dbReference type="Gene3D" id="2.60.40.4070">
    <property type="match status" value="1"/>
</dbReference>
<dbReference type="AlphaFoldDB" id="A0AAN4VYL3"/>
<reference evidence="1 2" key="1">
    <citation type="submission" date="2021-12" db="EMBL/GenBank/DDBJ databases">
        <title>Genome sequencing of bacteria with rrn-lacking chromosome and rrn-plasmid.</title>
        <authorList>
            <person name="Anda M."/>
            <person name="Iwasaki W."/>
        </authorList>
    </citation>
    <scope>NUCLEOTIDE SEQUENCE [LARGE SCALE GENOMIC DNA]</scope>
    <source>
        <strain evidence="1 2">NBRC 15940</strain>
    </source>
</reference>
<dbReference type="SUPFAM" id="SSF74853">
    <property type="entry name" value="Lamin A/C globular tail domain"/>
    <property type="match status" value="1"/>
</dbReference>
<evidence type="ECO:0000313" key="1">
    <source>
        <dbReference type="EMBL" id="GJM62138.1"/>
    </source>
</evidence>
<evidence type="ECO:0008006" key="3">
    <source>
        <dbReference type="Google" id="ProtNLM"/>
    </source>
</evidence>
<protein>
    <recommendedName>
        <fullName evidence="3">LTD domain-containing protein</fullName>
    </recommendedName>
</protein>
<evidence type="ECO:0000313" key="2">
    <source>
        <dbReference type="Proteomes" id="UP001310022"/>
    </source>
</evidence>